<keyword evidence="2" id="KW-1185">Reference proteome</keyword>
<dbReference type="Proteomes" id="UP001239111">
    <property type="component" value="Chromosome 2"/>
</dbReference>
<name>A0ACC2P9M0_9HYME</name>
<reference evidence="1" key="1">
    <citation type="submission" date="2023-04" db="EMBL/GenBank/DDBJ databases">
        <title>A chromosome-level genome assembly of the parasitoid wasp Eretmocerus hayati.</title>
        <authorList>
            <person name="Zhong Y."/>
            <person name="Liu S."/>
            <person name="Liu Y."/>
        </authorList>
    </citation>
    <scope>NUCLEOTIDE SEQUENCE</scope>
    <source>
        <strain evidence="1">ZJU_SS_LIU_2023</strain>
    </source>
</reference>
<comment type="caution">
    <text evidence="1">The sequence shown here is derived from an EMBL/GenBank/DDBJ whole genome shotgun (WGS) entry which is preliminary data.</text>
</comment>
<sequence>MDLLVIFSILISIITIFYWYLTKTYNHWSKQKIPCLPSRPFPGFGHILPIITLRQSLHDFSLKAYHASEASVIGFYFTRKPAIFVRDPELVKSVLVTNFSSFRNNAIQFNKELDPVMANHPFFTGNPDTWKVSRARAVNHLSNRKLGQHFNIINQVCSKMDLHLSQKFEEKFMVECELKDLFSKYTSEIVANAAFGIEGQSFEDNPDKWAFVSVTKTIFEPKLTNNLRQMLIFYLPEVANLLRLRFLQESTDEYLRESLKNILKQRKLMDIAPNDFLQFCIETNVENDVDKIIADIITFYFDVYETSSTALATVFYHLSKNQNIQEKLREHITSVMEKFEGEITYEALKEMNYLEQIIYESMRLTPPFPTLFKTCTQEITLKGSDGLECHLTEGNVVLIPLIALNHDEKYWHQSQTFDPDRFSAENRMNQTKFVFLPFGEGPRQCIGLRLGLMLMKLATVRLIQNYSVEPSNVTREPLKMEPSSFMTFIEGGLWAKFKRLDQNG</sequence>
<evidence type="ECO:0000313" key="2">
    <source>
        <dbReference type="Proteomes" id="UP001239111"/>
    </source>
</evidence>
<proteinExistence type="predicted"/>
<organism evidence="1 2">
    <name type="scientific">Eretmocerus hayati</name>
    <dbReference type="NCBI Taxonomy" id="131215"/>
    <lineage>
        <taxon>Eukaryota</taxon>
        <taxon>Metazoa</taxon>
        <taxon>Ecdysozoa</taxon>
        <taxon>Arthropoda</taxon>
        <taxon>Hexapoda</taxon>
        <taxon>Insecta</taxon>
        <taxon>Pterygota</taxon>
        <taxon>Neoptera</taxon>
        <taxon>Endopterygota</taxon>
        <taxon>Hymenoptera</taxon>
        <taxon>Apocrita</taxon>
        <taxon>Proctotrupomorpha</taxon>
        <taxon>Chalcidoidea</taxon>
        <taxon>Aphelinidae</taxon>
        <taxon>Aphelininae</taxon>
        <taxon>Eretmocerus</taxon>
    </lineage>
</organism>
<dbReference type="EMBL" id="CM056742">
    <property type="protein sequence ID" value="KAJ8680138.1"/>
    <property type="molecule type" value="Genomic_DNA"/>
</dbReference>
<gene>
    <name evidence="1" type="ORF">QAD02_015925</name>
</gene>
<evidence type="ECO:0000313" key="1">
    <source>
        <dbReference type="EMBL" id="KAJ8680138.1"/>
    </source>
</evidence>
<accession>A0ACC2P9M0</accession>
<protein>
    <submittedName>
        <fullName evidence="1">Uncharacterized protein</fullName>
    </submittedName>
</protein>